<evidence type="ECO:0000313" key="6">
    <source>
        <dbReference type="Proteomes" id="UP001642409"/>
    </source>
</evidence>
<evidence type="ECO:0000256" key="1">
    <source>
        <dbReference type="ARBA" id="ARBA00004604"/>
    </source>
</evidence>
<evidence type="ECO:0000313" key="4">
    <source>
        <dbReference type="EMBL" id="CAI9929933.1"/>
    </source>
</evidence>
<comment type="subcellular location">
    <subcellularLocation>
        <location evidence="1">Nucleus</location>
        <location evidence="1">Nucleolus</location>
    </subcellularLocation>
</comment>
<sequence length="178" mass="21022">MEIYGFDLVREADLTKNRTMISAAAQAALDRYSVVPLKNTTWKQATQYKQAPQSDFEKQKEYFAIKEKEMTSELKAELMAVQLRHTTHKNAFQVDEKLDTKVQFGRIIEGPSQFYSQRLKRKDRKNSMVDQLLDNNDDKMKAKLQEMHAREKEERITRYKTQVQTGRKGRKHYKDAKK</sequence>
<protein>
    <submittedName>
        <fullName evidence="4">Fcf2-domain-containing protein</fullName>
    </submittedName>
    <submittedName>
        <fullName evidence="5">Fcf2-domain-containing_protein</fullName>
    </submittedName>
</protein>
<dbReference type="EMBL" id="CATOUU010000444">
    <property type="protein sequence ID" value="CAI9929933.1"/>
    <property type="molecule type" value="Genomic_DNA"/>
</dbReference>
<dbReference type="InterPro" id="IPR039883">
    <property type="entry name" value="Fcf2/DNTTIP2"/>
</dbReference>
<dbReference type="AlphaFoldDB" id="A0AA86P1N0"/>
<accession>A0AA86P1N0</accession>
<evidence type="ECO:0000313" key="5">
    <source>
        <dbReference type="EMBL" id="CAL6015634.1"/>
    </source>
</evidence>
<dbReference type="PANTHER" id="PTHR21686">
    <property type="entry name" value="DEOXYNUCLEOTIDYLTRANSFERASE TERMINAL-INTERACTING PROTEIN 2"/>
    <property type="match status" value="1"/>
</dbReference>
<dbReference type="PANTHER" id="PTHR21686:SF12">
    <property type="entry name" value="DEOXYNUCLEOTIDYLTRANSFERASE TERMINAL-INTERACTING PROTEIN 2"/>
    <property type="match status" value="1"/>
</dbReference>
<dbReference type="Pfam" id="PF08698">
    <property type="entry name" value="Fcf2"/>
    <property type="match status" value="1"/>
</dbReference>
<reference evidence="4" key="1">
    <citation type="submission" date="2023-06" db="EMBL/GenBank/DDBJ databases">
        <authorList>
            <person name="Kurt Z."/>
        </authorList>
    </citation>
    <scope>NUCLEOTIDE SEQUENCE</scope>
</reference>
<organism evidence="4">
    <name type="scientific">Hexamita inflata</name>
    <dbReference type="NCBI Taxonomy" id="28002"/>
    <lineage>
        <taxon>Eukaryota</taxon>
        <taxon>Metamonada</taxon>
        <taxon>Diplomonadida</taxon>
        <taxon>Hexamitidae</taxon>
        <taxon>Hexamitinae</taxon>
        <taxon>Hexamita</taxon>
    </lineage>
</organism>
<proteinExistence type="predicted"/>
<keyword evidence="6" id="KW-1185">Reference proteome</keyword>
<gene>
    <name evidence="4" type="ORF">HINF_LOCUS17578</name>
    <name evidence="5" type="ORF">HINF_LOCUS25022</name>
</gene>
<reference evidence="5 6" key="2">
    <citation type="submission" date="2024-07" db="EMBL/GenBank/DDBJ databases">
        <authorList>
            <person name="Akdeniz Z."/>
        </authorList>
    </citation>
    <scope>NUCLEOTIDE SEQUENCE [LARGE SCALE GENOMIC DNA]</scope>
</reference>
<feature type="domain" description="Fcf2 pre-rRNA processing C-terminal" evidence="3">
    <location>
        <begin position="57"/>
        <end position="142"/>
    </location>
</feature>
<evidence type="ECO:0000259" key="3">
    <source>
        <dbReference type="Pfam" id="PF08698"/>
    </source>
</evidence>
<dbReference type="GO" id="GO:0005730">
    <property type="term" value="C:nucleolus"/>
    <property type="evidence" value="ECO:0007669"/>
    <property type="project" value="UniProtKB-SubCell"/>
</dbReference>
<keyword evidence="2" id="KW-0539">Nucleus</keyword>
<dbReference type="GO" id="GO:0006396">
    <property type="term" value="P:RNA processing"/>
    <property type="evidence" value="ECO:0007669"/>
    <property type="project" value="TreeGrafter"/>
</dbReference>
<dbReference type="Proteomes" id="UP001642409">
    <property type="component" value="Unassembled WGS sequence"/>
</dbReference>
<dbReference type="GO" id="GO:0003723">
    <property type="term" value="F:RNA binding"/>
    <property type="evidence" value="ECO:0007669"/>
    <property type="project" value="TreeGrafter"/>
</dbReference>
<evidence type="ECO:0000256" key="2">
    <source>
        <dbReference type="ARBA" id="ARBA00023242"/>
    </source>
</evidence>
<dbReference type="InterPro" id="IPR014810">
    <property type="entry name" value="Fcf2_C"/>
</dbReference>
<dbReference type="EMBL" id="CAXDID020000074">
    <property type="protein sequence ID" value="CAL6015634.1"/>
    <property type="molecule type" value="Genomic_DNA"/>
</dbReference>
<name>A0AA86P1N0_9EUKA</name>
<comment type="caution">
    <text evidence="4">The sequence shown here is derived from an EMBL/GenBank/DDBJ whole genome shotgun (WGS) entry which is preliminary data.</text>
</comment>